<proteinExistence type="predicted"/>
<evidence type="ECO:0000313" key="3">
    <source>
        <dbReference type="Proteomes" id="UP000298714"/>
    </source>
</evidence>
<dbReference type="RefSeq" id="WP_222872939.1">
    <property type="nucleotide sequence ID" value="NZ_CP039704.1"/>
</dbReference>
<reference evidence="3" key="1">
    <citation type="submission" date="2019-04" db="EMBL/GenBank/DDBJ databases">
        <title>Complete genome sequence of Sphingomonas sp. W1-2-3.</title>
        <authorList>
            <person name="Im W.T."/>
        </authorList>
    </citation>
    <scope>NUCLEOTIDE SEQUENCE [LARGE SCALE GENOMIC DNA]</scope>
    <source>
        <strain evidence="3">W1-2-3</strain>
    </source>
</reference>
<feature type="signal peptide" evidence="1">
    <location>
        <begin position="1"/>
        <end position="18"/>
    </location>
</feature>
<keyword evidence="1" id="KW-0732">Signal</keyword>
<organism evidence="2 3">
    <name type="scientific">Hankyongella ginsenosidimutans</name>
    <dbReference type="NCBI Taxonomy" id="1763828"/>
    <lineage>
        <taxon>Bacteria</taxon>
        <taxon>Pseudomonadati</taxon>
        <taxon>Pseudomonadota</taxon>
        <taxon>Alphaproteobacteria</taxon>
        <taxon>Sphingomonadales</taxon>
        <taxon>Sphingomonadaceae</taxon>
        <taxon>Hankyongella</taxon>
    </lineage>
</organism>
<evidence type="ECO:0000256" key="1">
    <source>
        <dbReference type="SAM" id="SignalP"/>
    </source>
</evidence>
<dbReference type="AlphaFoldDB" id="A0A4D7C7L7"/>
<feature type="chain" id="PRO_5020983521" evidence="1">
    <location>
        <begin position="19"/>
        <end position="86"/>
    </location>
</feature>
<gene>
    <name evidence="2" type="ORF">E6W36_12870</name>
</gene>
<keyword evidence="3" id="KW-1185">Reference proteome</keyword>
<dbReference type="Proteomes" id="UP000298714">
    <property type="component" value="Chromosome"/>
</dbReference>
<dbReference type="EMBL" id="CP039704">
    <property type="protein sequence ID" value="QCI80080.1"/>
    <property type="molecule type" value="Genomic_DNA"/>
</dbReference>
<protein>
    <submittedName>
        <fullName evidence="2">Uncharacterized protein</fullName>
    </submittedName>
</protein>
<dbReference type="KEGG" id="hgn:E6W36_12870"/>
<sequence length="86" mass="8530">MRRIIIAAAGGVALIAAAVIVSDAPAGHKARSGRKTQPLNVAATTVGTTSTMWAIDARTSQVLFCSAQVGAAPSCKAVAMPGAAQP</sequence>
<name>A0A4D7C7L7_9SPHN</name>
<accession>A0A4D7C7L7</accession>
<evidence type="ECO:0000313" key="2">
    <source>
        <dbReference type="EMBL" id="QCI80080.1"/>
    </source>
</evidence>